<keyword evidence="3" id="KW-1185">Reference proteome</keyword>
<feature type="transmembrane region" description="Helical" evidence="1">
    <location>
        <begin position="38"/>
        <end position="64"/>
    </location>
</feature>
<evidence type="ECO:0000256" key="1">
    <source>
        <dbReference type="SAM" id="Phobius"/>
    </source>
</evidence>
<reference evidence="2 3" key="1">
    <citation type="submission" date="2016-11" db="EMBL/GenBank/DDBJ databases">
        <authorList>
            <person name="Manzoor S."/>
        </authorList>
    </citation>
    <scope>NUCLEOTIDE SEQUENCE [LARGE SCALE GENOMIC DNA]</scope>
    <source>
        <strain evidence="2">Clostridium ultunense strain Esp</strain>
    </source>
</reference>
<dbReference type="RefSeq" id="WP_025641452.1">
    <property type="nucleotide sequence ID" value="NZ_LT669839.1"/>
</dbReference>
<feature type="transmembrane region" description="Helical" evidence="1">
    <location>
        <begin position="12"/>
        <end position="32"/>
    </location>
</feature>
<dbReference type="Proteomes" id="UP000245423">
    <property type="component" value="Chromosome 1"/>
</dbReference>
<name>A0A1M4PPJ7_9FIRM</name>
<dbReference type="EMBL" id="LT669839">
    <property type="protein sequence ID" value="SHD77407.1"/>
    <property type="molecule type" value="Genomic_DNA"/>
</dbReference>
<keyword evidence="1" id="KW-0812">Transmembrane</keyword>
<gene>
    <name evidence="2" type="ORF">CUESP1_2050</name>
</gene>
<evidence type="ECO:0000313" key="3">
    <source>
        <dbReference type="Proteomes" id="UP000245423"/>
    </source>
</evidence>
<dbReference type="AlphaFoldDB" id="A0A1M4PPJ7"/>
<keyword evidence="1" id="KW-1133">Transmembrane helix</keyword>
<proteinExistence type="predicted"/>
<keyword evidence="1" id="KW-0472">Membrane</keyword>
<protein>
    <submittedName>
        <fullName evidence="2">Uncharacterized protein</fullName>
    </submittedName>
</protein>
<sequence length="77" mass="8695">MLTLNQRVSVVLVFIITNILLGLASFMPFKILSEEIDISIGLLLLTFNLFMSKKFAIDYANIIFRSNINKKRSKTGG</sequence>
<organism evidence="2 3">
    <name type="scientific">[Clostridium] ultunense Esp</name>
    <dbReference type="NCBI Taxonomy" id="1288971"/>
    <lineage>
        <taxon>Bacteria</taxon>
        <taxon>Bacillati</taxon>
        <taxon>Bacillota</taxon>
        <taxon>Tissierellia</taxon>
        <taxon>Tissierellales</taxon>
        <taxon>Tepidimicrobiaceae</taxon>
        <taxon>Schnuerera</taxon>
    </lineage>
</organism>
<accession>A0A1M4PPJ7</accession>
<evidence type="ECO:0000313" key="2">
    <source>
        <dbReference type="EMBL" id="SHD77407.1"/>
    </source>
</evidence>